<reference evidence="2 3" key="1">
    <citation type="journal article" date="2022" name="Nat. Plants">
        <title>Genomes of leafy and leafless Platanthera orchids illuminate the evolution of mycoheterotrophy.</title>
        <authorList>
            <person name="Li M.H."/>
            <person name="Liu K.W."/>
            <person name="Li Z."/>
            <person name="Lu H.C."/>
            <person name="Ye Q.L."/>
            <person name="Zhang D."/>
            <person name="Wang J.Y."/>
            <person name="Li Y.F."/>
            <person name="Zhong Z.M."/>
            <person name="Liu X."/>
            <person name="Yu X."/>
            <person name="Liu D.K."/>
            <person name="Tu X.D."/>
            <person name="Liu B."/>
            <person name="Hao Y."/>
            <person name="Liao X.Y."/>
            <person name="Jiang Y.T."/>
            <person name="Sun W.H."/>
            <person name="Chen J."/>
            <person name="Chen Y.Q."/>
            <person name="Ai Y."/>
            <person name="Zhai J.W."/>
            <person name="Wu S.S."/>
            <person name="Zhou Z."/>
            <person name="Hsiao Y.Y."/>
            <person name="Wu W.L."/>
            <person name="Chen Y.Y."/>
            <person name="Lin Y.F."/>
            <person name="Hsu J.L."/>
            <person name="Li C.Y."/>
            <person name="Wang Z.W."/>
            <person name="Zhao X."/>
            <person name="Zhong W.Y."/>
            <person name="Ma X.K."/>
            <person name="Ma L."/>
            <person name="Huang J."/>
            <person name="Chen G.Z."/>
            <person name="Huang M.Z."/>
            <person name="Huang L."/>
            <person name="Peng D.H."/>
            <person name="Luo Y.B."/>
            <person name="Zou S.Q."/>
            <person name="Chen S.P."/>
            <person name="Lan S."/>
            <person name="Tsai W.C."/>
            <person name="Van de Peer Y."/>
            <person name="Liu Z.J."/>
        </authorList>
    </citation>
    <scope>NUCLEOTIDE SEQUENCE [LARGE SCALE GENOMIC DNA]</scope>
    <source>
        <strain evidence="2">Lor288</strain>
    </source>
</reference>
<name>A0ABR2MJE2_9ASPA</name>
<comment type="caution">
    <text evidence="2">The sequence shown here is derived from an EMBL/GenBank/DDBJ whole genome shotgun (WGS) entry which is preliminary data.</text>
</comment>
<organism evidence="2 3">
    <name type="scientific">Platanthera guangdongensis</name>
    <dbReference type="NCBI Taxonomy" id="2320717"/>
    <lineage>
        <taxon>Eukaryota</taxon>
        <taxon>Viridiplantae</taxon>
        <taxon>Streptophyta</taxon>
        <taxon>Embryophyta</taxon>
        <taxon>Tracheophyta</taxon>
        <taxon>Spermatophyta</taxon>
        <taxon>Magnoliopsida</taxon>
        <taxon>Liliopsida</taxon>
        <taxon>Asparagales</taxon>
        <taxon>Orchidaceae</taxon>
        <taxon>Orchidoideae</taxon>
        <taxon>Orchideae</taxon>
        <taxon>Orchidinae</taxon>
        <taxon>Platanthera</taxon>
    </lineage>
</organism>
<evidence type="ECO:0000256" key="1">
    <source>
        <dbReference type="SAM" id="MobiDB-lite"/>
    </source>
</evidence>
<proteinExistence type="predicted"/>
<gene>
    <name evidence="2" type="ORF">KSP40_PGU002918</name>
</gene>
<keyword evidence="3" id="KW-1185">Reference proteome</keyword>
<accession>A0ABR2MJE2</accession>
<feature type="region of interest" description="Disordered" evidence="1">
    <location>
        <begin position="1"/>
        <end position="20"/>
    </location>
</feature>
<protein>
    <submittedName>
        <fullName evidence="2">Uncharacterized protein</fullName>
    </submittedName>
</protein>
<dbReference type="Proteomes" id="UP001412067">
    <property type="component" value="Unassembled WGS sequence"/>
</dbReference>
<evidence type="ECO:0000313" key="3">
    <source>
        <dbReference type="Proteomes" id="UP001412067"/>
    </source>
</evidence>
<evidence type="ECO:0000313" key="2">
    <source>
        <dbReference type="EMBL" id="KAK8964186.1"/>
    </source>
</evidence>
<sequence>MGPAAAGSTTSDRPGLVGADAVEPRATGGRAAAATYFKCGGIKSNGTEPERGKIGNLRNVDFHLSLYKDPGSATKPPLLSFAVRPTVDAPSPDIPISRRCYPSPGSLLFTWMMSVMLRMRFVGLIGENLADRDCDFVLNGLIKLIDRIITVEYSARDDDANNRNGHSLNWRGRGSQTEEVEIVIEARGSWRGAALIMAVVPARATSLIPAVTLEAMVLKLEAQIMIDIAGLALFRNSVLICTFLPYSDPNSFVAMQPLAIEAGLILAFRLTCSYVLVLFPI</sequence>
<dbReference type="EMBL" id="JBBWWR010000007">
    <property type="protein sequence ID" value="KAK8964186.1"/>
    <property type="molecule type" value="Genomic_DNA"/>
</dbReference>